<feature type="region of interest" description="Disordered" evidence="1">
    <location>
        <begin position="325"/>
        <end position="349"/>
    </location>
</feature>
<gene>
    <name evidence="2" type="ORF">K432DRAFT_423045</name>
</gene>
<feature type="compositionally biased region" description="Basic and acidic residues" evidence="1">
    <location>
        <begin position="672"/>
        <end position="703"/>
    </location>
</feature>
<name>A0A8E2EGZ1_9PEZI</name>
<feature type="region of interest" description="Disordered" evidence="1">
    <location>
        <begin position="670"/>
        <end position="733"/>
    </location>
</feature>
<evidence type="ECO:0000313" key="2">
    <source>
        <dbReference type="EMBL" id="OCK83821.1"/>
    </source>
</evidence>
<accession>A0A8E2EGZ1</accession>
<feature type="compositionally biased region" description="Polar residues" evidence="1">
    <location>
        <begin position="390"/>
        <end position="399"/>
    </location>
</feature>
<feature type="compositionally biased region" description="Polar residues" evidence="1">
    <location>
        <begin position="488"/>
        <end position="497"/>
    </location>
</feature>
<protein>
    <submittedName>
        <fullName evidence="2">Uncharacterized protein</fullName>
    </submittedName>
</protein>
<feature type="compositionally biased region" description="Low complexity" evidence="1">
    <location>
        <begin position="714"/>
        <end position="730"/>
    </location>
</feature>
<feature type="compositionally biased region" description="Low complexity" evidence="1">
    <location>
        <begin position="455"/>
        <end position="486"/>
    </location>
</feature>
<feature type="region of interest" description="Disordered" evidence="1">
    <location>
        <begin position="452"/>
        <end position="497"/>
    </location>
</feature>
<evidence type="ECO:0000313" key="3">
    <source>
        <dbReference type="Proteomes" id="UP000250266"/>
    </source>
</evidence>
<organism evidence="2 3">
    <name type="scientific">Lepidopterella palustris CBS 459.81</name>
    <dbReference type="NCBI Taxonomy" id="1314670"/>
    <lineage>
        <taxon>Eukaryota</taxon>
        <taxon>Fungi</taxon>
        <taxon>Dikarya</taxon>
        <taxon>Ascomycota</taxon>
        <taxon>Pezizomycotina</taxon>
        <taxon>Dothideomycetes</taxon>
        <taxon>Pleosporomycetidae</taxon>
        <taxon>Mytilinidiales</taxon>
        <taxon>Argynnaceae</taxon>
        <taxon>Lepidopterella</taxon>
    </lineage>
</organism>
<dbReference type="Proteomes" id="UP000250266">
    <property type="component" value="Unassembled WGS sequence"/>
</dbReference>
<feature type="compositionally biased region" description="Polar residues" evidence="1">
    <location>
        <begin position="630"/>
        <end position="645"/>
    </location>
</feature>
<sequence>MGSFPASLALTHPFRLPLFVVFAFRSPNLPPTTFATSLIILQVYFASVADMAIGSLEWRSSHELNMASLEQVVRILHPQAASNIVQFMQEGMTSSDFAKLPKIHDPNYFQIIEPMSLECEALMCAKINVARAQYAHYLKVHGLRDVRITWKCEGGNPYIQYLTVGEWAAVKDAWTRRYTDEPWNVETSEAGFSIVLTKQELDKLMADTQHWNVTYLFNVTPQLINPADIPEAVLKPIKFRDLPDHTRAQIMDARLQERLVDLIRFELVPQVRIHEPWAPFPSAPCTSHQRLFPPPEISREPLNAWSRHNQILRLDSYKSEKFKKLDQEMEKRSRTNQSAGGQEGAQIRGQTVAVARPILNPCRQAPRRLQGVVVNGDGKNTNLQRRKSSMQRQNQQAKQASKPAVAQRTKVASALDSSGIESSPDSVAVASVSSSLAKLPWPLAKAKRQQRAELEAACEAPLPTNSTTPSDYGSLSSSTTSSLPASEHPQTPSALPSSAVTQILISRRTPPVATPGTSLLSAAFHSLRGRPAIVSTSPASVVTQIHLPLDNPNNIDLEGGSYSCKPHSESYMDRIPKILSESQRMKPPATPSSVILVAEKRAVSSIPTPPDSGEQKSLVSVVSQASHSPEQCVYTPSSSLDSQSADVAGAEKEAKEVSYVPWQPEMWEWPEDCPKLDGHQPMDEDHKRQAPKDLEHGDIDKENGALATAGPPRSSISSPSTSNSTSLSISETGPQCITAVQESTMKLERIDSVISADSLQTVTTAPLAETPVVIRNFASFYLPTLRPRSNGIDVARFNSSGYPRWKDMHWIPGSDGGVRRARRAVRSSKYGSC</sequence>
<proteinExistence type="predicted"/>
<dbReference type="OrthoDB" id="10651503at2759"/>
<keyword evidence="3" id="KW-1185">Reference proteome</keyword>
<reference evidence="2 3" key="1">
    <citation type="journal article" date="2016" name="Nat. Commun.">
        <title>Ectomycorrhizal ecology is imprinted in the genome of the dominant symbiotic fungus Cenococcum geophilum.</title>
        <authorList>
            <consortium name="DOE Joint Genome Institute"/>
            <person name="Peter M."/>
            <person name="Kohler A."/>
            <person name="Ohm R.A."/>
            <person name="Kuo A."/>
            <person name="Krutzmann J."/>
            <person name="Morin E."/>
            <person name="Arend M."/>
            <person name="Barry K.W."/>
            <person name="Binder M."/>
            <person name="Choi C."/>
            <person name="Clum A."/>
            <person name="Copeland A."/>
            <person name="Grisel N."/>
            <person name="Haridas S."/>
            <person name="Kipfer T."/>
            <person name="LaButti K."/>
            <person name="Lindquist E."/>
            <person name="Lipzen A."/>
            <person name="Maire R."/>
            <person name="Meier B."/>
            <person name="Mihaltcheva S."/>
            <person name="Molinier V."/>
            <person name="Murat C."/>
            <person name="Poggeler S."/>
            <person name="Quandt C.A."/>
            <person name="Sperisen C."/>
            <person name="Tritt A."/>
            <person name="Tisserant E."/>
            <person name="Crous P.W."/>
            <person name="Henrissat B."/>
            <person name="Nehls U."/>
            <person name="Egli S."/>
            <person name="Spatafora J.W."/>
            <person name="Grigoriev I.V."/>
            <person name="Martin F.M."/>
        </authorList>
    </citation>
    <scope>NUCLEOTIDE SEQUENCE [LARGE SCALE GENOMIC DNA]</scope>
    <source>
        <strain evidence="2 3">CBS 459.81</strain>
    </source>
</reference>
<dbReference type="EMBL" id="KV744851">
    <property type="protein sequence ID" value="OCK83821.1"/>
    <property type="molecule type" value="Genomic_DNA"/>
</dbReference>
<dbReference type="AlphaFoldDB" id="A0A8E2EGZ1"/>
<evidence type="ECO:0000256" key="1">
    <source>
        <dbReference type="SAM" id="MobiDB-lite"/>
    </source>
</evidence>
<feature type="region of interest" description="Disordered" evidence="1">
    <location>
        <begin position="630"/>
        <end position="652"/>
    </location>
</feature>
<feature type="region of interest" description="Disordered" evidence="1">
    <location>
        <begin position="369"/>
        <end position="410"/>
    </location>
</feature>